<dbReference type="RefSeq" id="WP_131854603.1">
    <property type="nucleotide sequence ID" value="NZ_SKFH01000084.1"/>
</dbReference>
<protein>
    <submittedName>
        <fullName evidence="1">Uncharacterized protein</fullName>
    </submittedName>
</protein>
<sequence>MIPIKELRLGNHVWVDQTICTVTLLHEDPMFADGPCVGYEGPDGHGFRCVDDPALEGIALSDELLGRLAYVFHPHFKLWQHPKKPGTFSMELDRDHTALDFGHRTILKEIASLHTLQNLYFLLSGEELVLAGAPRPVPNRLPC</sequence>
<dbReference type="AlphaFoldDB" id="A0A4R4DTI9"/>
<keyword evidence="2" id="KW-1185">Reference proteome</keyword>
<dbReference type="EMBL" id="SKFH01000084">
    <property type="protein sequence ID" value="TCZ63421.1"/>
    <property type="molecule type" value="Genomic_DNA"/>
</dbReference>
<evidence type="ECO:0000313" key="2">
    <source>
        <dbReference type="Proteomes" id="UP000295164"/>
    </source>
</evidence>
<name>A0A4R4DTI9_9BACT</name>
<proteinExistence type="predicted"/>
<organism evidence="1 2">
    <name type="scientific">Flaviaesturariibacter aridisoli</name>
    <dbReference type="NCBI Taxonomy" id="2545761"/>
    <lineage>
        <taxon>Bacteria</taxon>
        <taxon>Pseudomonadati</taxon>
        <taxon>Bacteroidota</taxon>
        <taxon>Chitinophagia</taxon>
        <taxon>Chitinophagales</taxon>
        <taxon>Chitinophagaceae</taxon>
        <taxon>Flaviaestuariibacter</taxon>
    </lineage>
</organism>
<evidence type="ECO:0000313" key="1">
    <source>
        <dbReference type="EMBL" id="TCZ63421.1"/>
    </source>
</evidence>
<dbReference type="Proteomes" id="UP000295164">
    <property type="component" value="Unassembled WGS sequence"/>
</dbReference>
<gene>
    <name evidence="1" type="ORF">E0486_18670</name>
</gene>
<reference evidence="1 2" key="1">
    <citation type="submission" date="2019-03" db="EMBL/GenBank/DDBJ databases">
        <authorList>
            <person name="Kim M.K.M."/>
        </authorList>
    </citation>
    <scope>NUCLEOTIDE SEQUENCE [LARGE SCALE GENOMIC DNA]</scope>
    <source>
        <strain evidence="1 2">17J68-15</strain>
    </source>
</reference>
<accession>A0A4R4DTI9</accession>
<comment type="caution">
    <text evidence="1">The sequence shown here is derived from an EMBL/GenBank/DDBJ whole genome shotgun (WGS) entry which is preliminary data.</text>
</comment>
<dbReference type="OrthoDB" id="956134at2"/>